<dbReference type="Proteomes" id="UP001568698">
    <property type="component" value="Unassembled WGS sequence"/>
</dbReference>
<name>A0ABV4KAW5_9BACT</name>
<accession>A0ABV4KAW5</accession>
<evidence type="ECO:0000313" key="2">
    <source>
        <dbReference type="EMBL" id="MEZ7198942.1"/>
    </source>
</evidence>
<keyword evidence="3" id="KW-1185">Reference proteome</keyword>
<dbReference type="RefSeq" id="WP_371388418.1">
    <property type="nucleotide sequence ID" value="NZ_JBGLYH010000120.1"/>
</dbReference>
<reference evidence="2 3" key="1">
    <citation type="submission" date="2024-08" db="EMBL/GenBank/DDBJ databases">
        <title>Sulfate-reducing bacteria isolated from formation water of the oil field in Kazakhstan and description of Pseudodesulfovibrio sp.</title>
        <authorList>
            <person name="Bidzhieva S.K."/>
            <person name="Tourova T.P."/>
            <person name="Grouzdev D.S."/>
            <person name="Beletsky A.V."/>
            <person name="Sokolova D.S."/>
            <person name="Samigullina S.R."/>
            <person name="Poltaraus A.B."/>
            <person name="Avtukh A.N."/>
            <person name="Tereshina V.M."/>
            <person name="Zhaparov N.S."/>
            <person name="Mardanov A.V."/>
            <person name="Nazina T.N."/>
        </authorList>
    </citation>
    <scope>NUCLEOTIDE SEQUENCE [LARGE SCALE GENOMIC DNA]</scope>
    <source>
        <strain evidence="2 3">9FUS</strain>
    </source>
</reference>
<keyword evidence="1" id="KW-1133">Transmembrane helix</keyword>
<evidence type="ECO:0000256" key="1">
    <source>
        <dbReference type="SAM" id="Phobius"/>
    </source>
</evidence>
<keyword evidence="1" id="KW-0812">Transmembrane</keyword>
<feature type="transmembrane region" description="Helical" evidence="1">
    <location>
        <begin position="6"/>
        <end position="23"/>
    </location>
</feature>
<feature type="transmembrane region" description="Helical" evidence="1">
    <location>
        <begin position="43"/>
        <end position="60"/>
    </location>
</feature>
<protein>
    <recommendedName>
        <fullName evidence="4">PEP-CTERM protein-sorting domain-containing protein</fullName>
    </recommendedName>
</protein>
<gene>
    <name evidence="2" type="ORF">AB6M95_19545</name>
</gene>
<dbReference type="EMBL" id="JBGLYH010000120">
    <property type="protein sequence ID" value="MEZ7198942.1"/>
    <property type="molecule type" value="Genomic_DNA"/>
</dbReference>
<sequence length="62" mass="7108">MDFRDWVGLVGSLCGIVALILAARWRYVDWREKQQVKNRWEKGAFWGAIALGALFLLGISKK</sequence>
<evidence type="ECO:0008006" key="4">
    <source>
        <dbReference type="Google" id="ProtNLM"/>
    </source>
</evidence>
<comment type="caution">
    <text evidence="2">The sequence shown here is derived from an EMBL/GenBank/DDBJ whole genome shotgun (WGS) entry which is preliminary data.</text>
</comment>
<evidence type="ECO:0000313" key="3">
    <source>
        <dbReference type="Proteomes" id="UP001568698"/>
    </source>
</evidence>
<proteinExistence type="predicted"/>
<organism evidence="2 3">
    <name type="scientific">Pseudodesulfovibrio karagichevae</name>
    <dbReference type="NCBI Taxonomy" id="3239305"/>
    <lineage>
        <taxon>Bacteria</taxon>
        <taxon>Pseudomonadati</taxon>
        <taxon>Thermodesulfobacteriota</taxon>
        <taxon>Desulfovibrionia</taxon>
        <taxon>Desulfovibrionales</taxon>
        <taxon>Desulfovibrionaceae</taxon>
    </lineage>
</organism>
<keyword evidence="1" id="KW-0472">Membrane</keyword>